<dbReference type="Gene3D" id="1.10.3210.10">
    <property type="entry name" value="Hypothetical protein af1432"/>
    <property type="match status" value="1"/>
</dbReference>
<proteinExistence type="predicted"/>
<evidence type="ECO:0008006" key="3">
    <source>
        <dbReference type="Google" id="ProtNLM"/>
    </source>
</evidence>
<evidence type="ECO:0000313" key="2">
    <source>
        <dbReference type="Proteomes" id="UP000072741"/>
    </source>
</evidence>
<dbReference type="PIRSF" id="PIRSF035170">
    <property type="entry name" value="HD_phosphohydro"/>
    <property type="match status" value="1"/>
</dbReference>
<organism evidence="1 2">
    <name type="scientific">Pseudacidovorax intermedius</name>
    <dbReference type="NCBI Taxonomy" id="433924"/>
    <lineage>
        <taxon>Bacteria</taxon>
        <taxon>Pseudomonadati</taxon>
        <taxon>Pseudomonadota</taxon>
        <taxon>Betaproteobacteria</taxon>
        <taxon>Burkholderiales</taxon>
        <taxon>Comamonadaceae</taxon>
        <taxon>Pseudacidovorax</taxon>
    </lineage>
</organism>
<accession>A0A147GPL7</accession>
<dbReference type="PATRIC" id="fig|433924.3.peg.845"/>
<dbReference type="PANTHER" id="PTHR21174:SF0">
    <property type="entry name" value="HD PHOSPHOHYDROLASE FAMILY PROTEIN-RELATED"/>
    <property type="match status" value="1"/>
</dbReference>
<dbReference type="EMBL" id="LDSL01000130">
    <property type="protein sequence ID" value="KTT16114.1"/>
    <property type="molecule type" value="Genomic_DNA"/>
</dbReference>
<dbReference type="InterPro" id="IPR009218">
    <property type="entry name" value="HD_phosphohydro"/>
</dbReference>
<dbReference type="OrthoDB" id="9808993at2"/>
<dbReference type="Proteomes" id="UP000072741">
    <property type="component" value="Unassembled WGS sequence"/>
</dbReference>
<evidence type="ECO:0000313" key="1">
    <source>
        <dbReference type="EMBL" id="KTT16114.1"/>
    </source>
</evidence>
<reference evidence="1 2" key="1">
    <citation type="journal article" date="2016" name="Front. Microbiol.">
        <title>Genomic Resource of Rice Seed Associated Bacteria.</title>
        <authorList>
            <person name="Midha S."/>
            <person name="Bansal K."/>
            <person name="Sharma S."/>
            <person name="Kumar N."/>
            <person name="Patil P.P."/>
            <person name="Chaudhry V."/>
            <person name="Patil P.B."/>
        </authorList>
    </citation>
    <scope>NUCLEOTIDE SEQUENCE [LARGE SCALE GENOMIC DNA]</scope>
    <source>
        <strain evidence="1 2">NS331</strain>
    </source>
</reference>
<keyword evidence="2" id="KW-1185">Reference proteome</keyword>
<name>A0A147GPL7_9BURK</name>
<sequence>MTADTFLARHADGWHQAWAGLGAQPPAALLPRLCAAYAEPHRHYHTLQHLNECLTLLAEHCGQAAHPHEVALALWFHDAVYDVQAADNEARSADWARDALQAAGVAAAEAGRVHALVMVTCHGRPEAAPPMDADTRLLLDIDLAILGAPAGRYAEYERQIRAEYAHVPAAVFEPRRRQLMAGFLARTPLYRTAALRARREAQARINLAGALR</sequence>
<dbReference type="RefSeq" id="WP_058643547.1">
    <property type="nucleotide sequence ID" value="NZ_LDSL01000130.1"/>
</dbReference>
<dbReference type="SUPFAM" id="SSF109604">
    <property type="entry name" value="HD-domain/PDEase-like"/>
    <property type="match status" value="1"/>
</dbReference>
<gene>
    <name evidence="1" type="ORF">NS331_19160</name>
</gene>
<protein>
    <recommendedName>
        <fullName evidence="3">N-methyl-D-aspartate receptor NMDAR2C subunit</fullName>
    </recommendedName>
</protein>
<comment type="caution">
    <text evidence="1">The sequence shown here is derived from an EMBL/GenBank/DDBJ whole genome shotgun (WGS) entry which is preliminary data.</text>
</comment>
<dbReference type="PANTHER" id="PTHR21174">
    <property type="match status" value="1"/>
</dbReference>
<dbReference type="AlphaFoldDB" id="A0A147GPL7"/>